<evidence type="ECO:0000256" key="7">
    <source>
        <dbReference type="PIRSR" id="PIRSR604254-1"/>
    </source>
</evidence>
<keyword evidence="4 8" id="KW-0812">Transmembrane</keyword>
<evidence type="ECO:0000256" key="4">
    <source>
        <dbReference type="ARBA" id="ARBA00022692"/>
    </source>
</evidence>
<evidence type="ECO:0000313" key="9">
    <source>
        <dbReference type="EMBL" id="AEE53415.1"/>
    </source>
</evidence>
<name>F4KTP1_HALH1</name>
<evidence type="ECO:0000313" key="10">
    <source>
        <dbReference type="Proteomes" id="UP000008461"/>
    </source>
</evidence>
<sequence>MSVNTYHPTILKQEIANSVSHGFGILFGIVCIPLLLVLATKTGNITTTLGVSIYAFSFLMVYTSSTLYHGFQQPLVKNVLQILDHISIYFLIAGSYTPFILIYVFNSVGITLLCVLWGLTLVGTVFKIFFINKFNFLSTIIYLLMGWLLLAAGKTFFVSLPSDVLTLIVIGGILYSFGVIFYLWEKFMYHHLVWHLFVLAASICHFAAVILAVS</sequence>
<dbReference type="HOGENOM" id="CLU_051078_1_0_10"/>
<keyword evidence="10" id="KW-1185">Reference proteome</keyword>
<feature type="binding site" evidence="7">
    <location>
        <position position="69"/>
    </location>
    <ligand>
        <name>Zn(2+)</name>
        <dbReference type="ChEBI" id="CHEBI:29105"/>
    </ligand>
</feature>
<dbReference type="EMBL" id="CP002691">
    <property type="protein sequence ID" value="AEE53415.1"/>
    <property type="molecule type" value="Genomic_DNA"/>
</dbReference>
<gene>
    <name evidence="9" type="ordered locus">Halhy_5591</name>
</gene>
<keyword evidence="6 8" id="KW-0472">Membrane</keyword>
<reference evidence="9 10" key="1">
    <citation type="journal article" date="2011" name="Stand. Genomic Sci.">
        <title>Complete genome sequence of Haliscomenobacter hydrossis type strain (O).</title>
        <authorList>
            <consortium name="US DOE Joint Genome Institute (JGI-PGF)"/>
            <person name="Daligault H."/>
            <person name="Lapidus A."/>
            <person name="Zeytun A."/>
            <person name="Nolan M."/>
            <person name="Lucas S."/>
            <person name="Del Rio T.G."/>
            <person name="Tice H."/>
            <person name="Cheng J.F."/>
            <person name="Tapia R."/>
            <person name="Han C."/>
            <person name="Goodwin L."/>
            <person name="Pitluck S."/>
            <person name="Liolios K."/>
            <person name="Pagani I."/>
            <person name="Ivanova N."/>
            <person name="Huntemann M."/>
            <person name="Mavromatis K."/>
            <person name="Mikhailova N."/>
            <person name="Pati A."/>
            <person name="Chen A."/>
            <person name="Palaniappan K."/>
            <person name="Land M."/>
            <person name="Hauser L."/>
            <person name="Brambilla E.M."/>
            <person name="Rohde M."/>
            <person name="Verbarg S."/>
            <person name="Goker M."/>
            <person name="Bristow J."/>
            <person name="Eisen J.A."/>
            <person name="Markowitz V."/>
            <person name="Hugenholtz P."/>
            <person name="Kyrpides N.C."/>
            <person name="Klenk H.P."/>
            <person name="Woyke T."/>
        </authorList>
    </citation>
    <scope>NUCLEOTIDE SEQUENCE [LARGE SCALE GENOMIC DNA]</scope>
    <source>
        <strain evidence="10">ATCC 27775 / DSM 1100 / LMG 10767 / O</strain>
    </source>
</reference>
<reference key="2">
    <citation type="submission" date="2011-04" db="EMBL/GenBank/DDBJ databases">
        <title>Complete sequence of chromosome of Haliscomenobacter hydrossis DSM 1100.</title>
        <authorList>
            <consortium name="US DOE Joint Genome Institute (JGI-PGF)"/>
            <person name="Lucas S."/>
            <person name="Han J."/>
            <person name="Lapidus A."/>
            <person name="Bruce D."/>
            <person name="Goodwin L."/>
            <person name="Pitluck S."/>
            <person name="Peters L."/>
            <person name="Kyrpides N."/>
            <person name="Mavromatis K."/>
            <person name="Ivanova N."/>
            <person name="Ovchinnikova G."/>
            <person name="Pagani I."/>
            <person name="Daligault H."/>
            <person name="Detter J.C."/>
            <person name="Han C."/>
            <person name="Land M."/>
            <person name="Hauser L."/>
            <person name="Markowitz V."/>
            <person name="Cheng J.-F."/>
            <person name="Hugenholtz P."/>
            <person name="Woyke T."/>
            <person name="Wu D."/>
            <person name="Verbarg S."/>
            <person name="Frueling A."/>
            <person name="Brambilla E."/>
            <person name="Klenk H.-P."/>
            <person name="Eisen J.A."/>
        </authorList>
    </citation>
    <scope>NUCLEOTIDE SEQUENCE</scope>
    <source>
        <strain>DSM 1100</strain>
    </source>
</reference>
<dbReference type="RefSeq" id="WP_013767944.1">
    <property type="nucleotide sequence ID" value="NC_015510.1"/>
</dbReference>
<feature type="transmembrane region" description="Helical" evidence="8">
    <location>
        <begin position="164"/>
        <end position="184"/>
    </location>
</feature>
<feature type="transmembrane region" description="Helical" evidence="8">
    <location>
        <begin position="51"/>
        <end position="71"/>
    </location>
</feature>
<dbReference type="GO" id="GO:0005886">
    <property type="term" value="C:plasma membrane"/>
    <property type="evidence" value="ECO:0007669"/>
    <property type="project" value="UniProtKB-SubCell"/>
</dbReference>
<dbReference type="NCBIfam" id="TIGR01065">
    <property type="entry name" value="hlyIII"/>
    <property type="match status" value="1"/>
</dbReference>
<evidence type="ECO:0000256" key="5">
    <source>
        <dbReference type="ARBA" id="ARBA00022989"/>
    </source>
</evidence>
<comment type="similarity">
    <text evidence="2">Belongs to the UPF0073 (Hly-III) family.</text>
</comment>
<dbReference type="STRING" id="760192.Halhy_5591"/>
<feature type="binding site" evidence="7">
    <location>
        <position position="191"/>
    </location>
    <ligand>
        <name>Zn(2+)</name>
        <dbReference type="ChEBI" id="CHEBI:29105"/>
    </ligand>
</feature>
<dbReference type="Pfam" id="PF03006">
    <property type="entry name" value="HlyIII"/>
    <property type="match status" value="1"/>
</dbReference>
<dbReference type="AlphaFoldDB" id="F4KTP1"/>
<feature type="transmembrane region" description="Helical" evidence="8">
    <location>
        <begin position="136"/>
        <end position="157"/>
    </location>
</feature>
<keyword evidence="3" id="KW-1003">Cell membrane</keyword>
<dbReference type="PANTHER" id="PTHR20855">
    <property type="entry name" value="ADIPOR/PROGESTIN RECEPTOR-RELATED"/>
    <property type="match status" value="1"/>
</dbReference>
<evidence type="ECO:0000256" key="3">
    <source>
        <dbReference type="ARBA" id="ARBA00022475"/>
    </source>
</evidence>
<protein>
    <submittedName>
        <fullName evidence="9">Channel protein, hemolysin III family</fullName>
    </submittedName>
</protein>
<feature type="transmembrane region" description="Helical" evidence="8">
    <location>
        <begin position="20"/>
        <end position="39"/>
    </location>
</feature>
<dbReference type="eggNOG" id="COG1272">
    <property type="taxonomic scope" value="Bacteria"/>
</dbReference>
<keyword evidence="7" id="KW-0862">Zinc</keyword>
<feature type="transmembrane region" description="Helical" evidence="8">
    <location>
        <begin position="196"/>
        <end position="213"/>
    </location>
</feature>
<dbReference type="OrthoDB" id="9813689at2"/>
<organism evidence="9 10">
    <name type="scientific">Haliscomenobacter hydrossis (strain ATCC 27775 / DSM 1100 / LMG 10767 / O)</name>
    <dbReference type="NCBI Taxonomy" id="760192"/>
    <lineage>
        <taxon>Bacteria</taxon>
        <taxon>Pseudomonadati</taxon>
        <taxon>Bacteroidota</taxon>
        <taxon>Saprospiria</taxon>
        <taxon>Saprospirales</taxon>
        <taxon>Haliscomenobacteraceae</taxon>
        <taxon>Haliscomenobacter</taxon>
    </lineage>
</organism>
<dbReference type="GO" id="GO:0046872">
    <property type="term" value="F:metal ion binding"/>
    <property type="evidence" value="ECO:0007669"/>
    <property type="project" value="UniProtKB-KW"/>
</dbReference>
<keyword evidence="7" id="KW-0479">Metal-binding</keyword>
<dbReference type="GO" id="GO:0140911">
    <property type="term" value="F:pore-forming activity"/>
    <property type="evidence" value="ECO:0007669"/>
    <property type="project" value="InterPro"/>
</dbReference>
<accession>F4KTP1</accession>
<dbReference type="PANTHER" id="PTHR20855:SF3">
    <property type="entry name" value="LD03007P"/>
    <property type="match status" value="1"/>
</dbReference>
<dbReference type="InterPro" id="IPR004254">
    <property type="entry name" value="AdipoR/HlyIII-related"/>
</dbReference>
<dbReference type="Proteomes" id="UP000008461">
    <property type="component" value="Chromosome"/>
</dbReference>
<proteinExistence type="inferred from homology"/>
<evidence type="ECO:0000256" key="2">
    <source>
        <dbReference type="ARBA" id="ARBA00008488"/>
    </source>
</evidence>
<dbReference type="KEGG" id="hhy:Halhy_5591"/>
<comment type="subcellular location">
    <subcellularLocation>
        <location evidence="1">Cell membrane</location>
        <topology evidence="1">Multi-pass membrane protein</topology>
    </subcellularLocation>
</comment>
<evidence type="ECO:0000256" key="8">
    <source>
        <dbReference type="SAM" id="Phobius"/>
    </source>
</evidence>
<evidence type="ECO:0000256" key="1">
    <source>
        <dbReference type="ARBA" id="ARBA00004651"/>
    </source>
</evidence>
<keyword evidence="5 8" id="KW-1133">Transmembrane helix</keyword>
<dbReference type="InterPro" id="IPR005744">
    <property type="entry name" value="Hy-lIII"/>
</dbReference>
<feature type="binding site" evidence="7">
    <location>
        <position position="195"/>
    </location>
    <ligand>
        <name>Zn(2+)</name>
        <dbReference type="ChEBI" id="CHEBI:29105"/>
    </ligand>
</feature>
<evidence type="ECO:0000256" key="6">
    <source>
        <dbReference type="ARBA" id="ARBA00023136"/>
    </source>
</evidence>